<dbReference type="PANTHER" id="PTHR13696">
    <property type="entry name" value="P-LOOP CONTAINING NUCLEOSIDE TRIPHOSPHATE HYDROLASE"/>
    <property type="match status" value="1"/>
</dbReference>
<evidence type="ECO:0000313" key="2">
    <source>
        <dbReference type="EMBL" id="QCZ95292.1"/>
    </source>
</evidence>
<dbReference type="PANTHER" id="PTHR13696:SF98">
    <property type="entry name" value="PLASMID PARTITION PROTEIN A"/>
    <property type="match status" value="1"/>
</dbReference>
<feature type="domain" description="AAA" evidence="1">
    <location>
        <begin position="121"/>
        <end position="301"/>
    </location>
</feature>
<dbReference type="OrthoDB" id="9156966at2"/>
<dbReference type="RefSeq" id="WP_139758019.1">
    <property type="nucleotide sequence ID" value="NZ_CP039853.1"/>
</dbReference>
<proteinExistence type="predicted"/>
<dbReference type="CDD" id="cd02042">
    <property type="entry name" value="ParAB_family"/>
    <property type="match status" value="1"/>
</dbReference>
<dbReference type="KEGG" id="salk:FBQ74_17235"/>
<name>A0A5B7YHF8_9ALTE</name>
<protein>
    <submittedName>
        <fullName evidence="2">ParA family protein</fullName>
    </submittedName>
</protein>
<dbReference type="InterPro" id="IPR050678">
    <property type="entry name" value="DNA_Partitioning_ATPase"/>
</dbReference>
<dbReference type="EMBL" id="CP039853">
    <property type="protein sequence ID" value="QCZ95292.1"/>
    <property type="molecule type" value="Genomic_DNA"/>
</dbReference>
<dbReference type="Pfam" id="PF13614">
    <property type="entry name" value="AAA_31"/>
    <property type="match status" value="1"/>
</dbReference>
<sequence length="421" mass="46910">MSDIIGELRVLGAKLQEDSETRLKTIQEENIDQDIDTVVKNHSLSLSELSRALGLQTNVLKSFVNDAIEKGLIPPVLQAANKRHLFTLEHCHMITDLLHSSGEIKMKKKLWRDEHEGLASIMVASLKGGTGKTQTATSLAVGLALNVSEAKRVLLVDLDPQGSQRNIMQIDENDELMLTAVDLMLGDKEPDSDYQSLISAGHSHEEIVKASLFDTHIPNLKLLPAHPSDERFNAFAWQEIIDGSKQGGADVTELLKQKVIDVVKDDFDIVIFDSAPSINPLVWSGYEACNFVIVPCATRSLDWSAVKEYLIDLPDKFEQLPAEGKQIKGVHVVATMFEDDKPASDDVLMRMKRHVGDKMFNTTIPKSNAFEVAVSIHRTPLDIRKSEKLVSTRQLDKSTMAINSFVREVKLRLTSHFARTK</sequence>
<keyword evidence="2" id="KW-0614">Plasmid</keyword>
<dbReference type="AlphaFoldDB" id="A0A5B7YHF8"/>
<gene>
    <name evidence="2" type="ORF">FBQ74_17235</name>
</gene>
<dbReference type="InterPro" id="IPR027417">
    <property type="entry name" value="P-loop_NTPase"/>
</dbReference>
<reference evidence="2 3" key="1">
    <citation type="submission" date="2019-04" db="EMBL/GenBank/DDBJ databases">
        <title>Salinimonas iocasae sp. nov., a halophilic bacterium isolated from the outer tube casing of tubeworms in Okinawa Trough.</title>
        <authorList>
            <person name="Zhang H."/>
            <person name="Wang H."/>
            <person name="Li C."/>
        </authorList>
    </citation>
    <scope>NUCLEOTIDE SEQUENCE [LARGE SCALE GENOMIC DNA]</scope>
    <source>
        <strain evidence="2 3">KX18D6</strain>
        <plasmid evidence="2 3">plas12</plasmid>
    </source>
</reference>
<organism evidence="2 3">
    <name type="scientific">Salinimonas iocasae</name>
    <dbReference type="NCBI Taxonomy" id="2572577"/>
    <lineage>
        <taxon>Bacteria</taxon>
        <taxon>Pseudomonadati</taxon>
        <taxon>Pseudomonadota</taxon>
        <taxon>Gammaproteobacteria</taxon>
        <taxon>Alteromonadales</taxon>
        <taxon>Alteromonadaceae</taxon>
        <taxon>Alteromonas/Salinimonas group</taxon>
        <taxon>Salinimonas</taxon>
    </lineage>
</organism>
<dbReference type="Proteomes" id="UP000304912">
    <property type="component" value="Plasmid plas12"/>
</dbReference>
<keyword evidence="3" id="KW-1185">Reference proteome</keyword>
<dbReference type="SUPFAM" id="SSF52540">
    <property type="entry name" value="P-loop containing nucleoside triphosphate hydrolases"/>
    <property type="match status" value="1"/>
</dbReference>
<accession>A0A5B7YHF8</accession>
<evidence type="ECO:0000259" key="1">
    <source>
        <dbReference type="Pfam" id="PF13614"/>
    </source>
</evidence>
<evidence type="ECO:0000313" key="3">
    <source>
        <dbReference type="Proteomes" id="UP000304912"/>
    </source>
</evidence>
<dbReference type="Gene3D" id="3.40.50.300">
    <property type="entry name" value="P-loop containing nucleotide triphosphate hydrolases"/>
    <property type="match status" value="1"/>
</dbReference>
<dbReference type="InterPro" id="IPR025669">
    <property type="entry name" value="AAA_dom"/>
</dbReference>
<geneLocation type="plasmid" evidence="2 3">
    <name>plas12</name>
</geneLocation>